<reference evidence="3 4" key="2">
    <citation type="submission" date="2022-06" db="EMBL/GenBank/DDBJ databases">
        <title>Genomic Encyclopedia of Type Strains, Phase I: the one thousand microbial genomes (KMG-I) project.</title>
        <authorList>
            <person name="Kyrpides N."/>
        </authorList>
    </citation>
    <scope>NUCLEOTIDE SEQUENCE [LARGE SCALE GENOMIC DNA]</scope>
    <source>
        <strain evidence="3 4">DSM 43889</strain>
    </source>
</reference>
<evidence type="ECO:0000256" key="1">
    <source>
        <dbReference type="SAM" id="MobiDB-lite"/>
    </source>
</evidence>
<proteinExistence type="predicted"/>
<dbReference type="Proteomes" id="UP000791080">
    <property type="component" value="Unassembled WGS sequence"/>
</dbReference>
<evidence type="ECO:0000313" key="4">
    <source>
        <dbReference type="Proteomes" id="UP000791080"/>
    </source>
</evidence>
<dbReference type="EMBL" id="AUBJ02000001">
    <property type="protein sequence ID" value="MCP2333968.1"/>
    <property type="molecule type" value="Genomic_DNA"/>
</dbReference>
<gene>
    <name evidence="3" type="ORF">G443_004238</name>
</gene>
<keyword evidence="4" id="KW-1185">Reference proteome</keyword>
<comment type="caution">
    <text evidence="3">The sequence shown here is derived from an EMBL/GenBank/DDBJ whole genome shotgun (WGS) entry which is preliminary data.</text>
</comment>
<dbReference type="InterPro" id="IPR043917">
    <property type="entry name" value="DUF5753"/>
</dbReference>
<sequence length="246" mass="26287">MLLTPDLVAAIAGALELAPADRESLVDQTRNLAAGSPWTPSSDLPGQLATLISYEQEAMRIADVATVIPGLLQTRAYARAVLASADGPYAPADLVITRMGRQSILNEPPAPDYTAYIDESALMRPVGGARVMTDQLTRLISHPTATVRIIPITLAPTPDLVPGSLGTFALIEFTDAPPVVYLEHLATGTYLDRPSDTGTYVRAVDTLSGVAMTPDESAKVIATYRDRYEGQDQRDTDAQGVEKIQP</sequence>
<organism evidence="3 4">
    <name type="scientific">Actinoalloteichus caeruleus DSM 43889</name>
    <dbReference type="NCBI Taxonomy" id="1120930"/>
    <lineage>
        <taxon>Bacteria</taxon>
        <taxon>Bacillati</taxon>
        <taxon>Actinomycetota</taxon>
        <taxon>Actinomycetes</taxon>
        <taxon>Pseudonocardiales</taxon>
        <taxon>Pseudonocardiaceae</taxon>
        <taxon>Actinoalloteichus</taxon>
        <taxon>Actinoalloteichus cyanogriseus</taxon>
    </lineage>
</organism>
<accession>A0ABT1JN61</accession>
<evidence type="ECO:0000313" key="3">
    <source>
        <dbReference type="EMBL" id="MCP2333968.1"/>
    </source>
</evidence>
<feature type="region of interest" description="Disordered" evidence="1">
    <location>
        <begin position="227"/>
        <end position="246"/>
    </location>
</feature>
<feature type="compositionally biased region" description="Basic and acidic residues" evidence="1">
    <location>
        <begin position="227"/>
        <end position="237"/>
    </location>
</feature>
<dbReference type="Pfam" id="PF19054">
    <property type="entry name" value="DUF5753"/>
    <property type="match status" value="1"/>
</dbReference>
<name>A0ABT1JN61_ACTCY</name>
<evidence type="ECO:0000259" key="2">
    <source>
        <dbReference type="Pfam" id="PF19054"/>
    </source>
</evidence>
<feature type="domain" description="DUF5753" evidence="2">
    <location>
        <begin position="48"/>
        <end position="222"/>
    </location>
</feature>
<protein>
    <recommendedName>
        <fullName evidence="2">DUF5753 domain-containing protein</fullName>
    </recommendedName>
</protein>
<reference evidence="3 4" key="1">
    <citation type="submission" date="2013-07" db="EMBL/GenBank/DDBJ databases">
        <authorList>
            <consortium name="DOE Joint Genome Institute"/>
            <person name="Reeve W."/>
            <person name="Huntemann M."/>
            <person name="Han J."/>
            <person name="Chen A."/>
            <person name="Kyrpides N."/>
            <person name="Mavromatis K."/>
            <person name="Markowitz V."/>
            <person name="Palaniappan K."/>
            <person name="Ivanova N."/>
            <person name="Schaumberg A."/>
            <person name="Pati A."/>
            <person name="Liolios K."/>
            <person name="Nordberg H.P."/>
            <person name="Cantor M.N."/>
            <person name="Hua S.X."/>
            <person name="Woyke T."/>
        </authorList>
    </citation>
    <scope>NUCLEOTIDE SEQUENCE [LARGE SCALE GENOMIC DNA]</scope>
    <source>
        <strain evidence="3 4">DSM 43889</strain>
    </source>
</reference>